<evidence type="ECO:0000313" key="2">
    <source>
        <dbReference type="EMBL" id="GFH25421.1"/>
    </source>
</evidence>
<dbReference type="Pfam" id="PF04366">
    <property type="entry name" value="Ysc84"/>
    <property type="match status" value="1"/>
</dbReference>
<sequence>MGMNLNSTRSAFNYSAVEGVYLEVALHGSRISPDTATNTALYGQATANDVLEGRLGGAVDKLPEMLPLVRRINKLGKAAAAGQS</sequence>
<proteinExistence type="predicted"/>
<evidence type="ECO:0000313" key="3">
    <source>
        <dbReference type="Proteomes" id="UP000485058"/>
    </source>
</evidence>
<dbReference type="EMBL" id="BLLF01002810">
    <property type="protein sequence ID" value="GFH25421.1"/>
    <property type="molecule type" value="Genomic_DNA"/>
</dbReference>
<keyword evidence="3" id="KW-1185">Reference proteome</keyword>
<reference evidence="2 3" key="1">
    <citation type="submission" date="2020-02" db="EMBL/GenBank/DDBJ databases">
        <title>Draft genome sequence of Haematococcus lacustris strain NIES-144.</title>
        <authorList>
            <person name="Morimoto D."/>
            <person name="Nakagawa S."/>
            <person name="Yoshida T."/>
            <person name="Sawayama S."/>
        </authorList>
    </citation>
    <scope>NUCLEOTIDE SEQUENCE [LARGE SCALE GENOMIC DNA]</scope>
    <source>
        <strain evidence="2 3">NIES-144</strain>
    </source>
</reference>
<gene>
    <name evidence="2" type="ORF">HaLaN_23375</name>
</gene>
<dbReference type="AlphaFoldDB" id="A0A699ZSV7"/>
<protein>
    <submittedName>
        <fullName evidence="2">Las17-binding protein actin regulator</fullName>
    </submittedName>
</protein>
<accession>A0A699ZSV7</accession>
<feature type="domain" description="Ysc84 actin-binding" evidence="1">
    <location>
        <begin position="8"/>
        <end position="73"/>
    </location>
</feature>
<organism evidence="2 3">
    <name type="scientific">Haematococcus lacustris</name>
    <name type="common">Green alga</name>
    <name type="synonym">Haematococcus pluvialis</name>
    <dbReference type="NCBI Taxonomy" id="44745"/>
    <lineage>
        <taxon>Eukaryota</taxon>
        <taxon>Viridiplantae</taxon>
        <taxon>Chlorophyta</taxon>
        <taxon>core chlorophytes</taxon>
        <taxon>Chlorophyceae</taxon>
        <taxon>CS clade</taxon>
        <taxon>Chlamydomonadales</taxon>
        <taxon>Haematococcaceae</taxon>
        <taxon>Haematococcus</taxon>
    </lineage>
</organism>
<name>A0A699ZSV7_HAELA</name>
<comment type="caution">
    <text evidence="2">The sequence shown here is derived from an EMBL/GenBank/DDBJ whole genome shotgun (WGS) entry which is preliminary data.</text>
</comment>
<dbReference type="Proteomes" id="UP000485058">
    <property type="component" value="Unassembled WGS sequence"/>
</dbReference>
<dbReference type="InterPro" id="IPR007461">
    <property type="entry name" value="Ysc84_actin-binding"/>
</dbReference>
<evidence type="ECO:0000259" key="1">
    <source>
        <dbReference type="Pfam" id="PF04366"/>
    </source>
</evidence>